<evidence type="ECO:0000313" key="2">
    <source>
        <dbReference type="EMBL" id="KAF2824246.1"/>
    </source>
</evidence>
<dbReference type="OrthoDB" id="3692653at2759"/>
<sequence length="83" mass="8691">MHSVAALLPLLAFAASILAAPTPLQPIARTMPNLHEVIRNPTPVDSRTHVGLNILGAEIGVNVDTRAVPSVAKEIKPPNEVTG</sequence>
<keyword evidence="1" id="KW-0732">Signal</keyword>
<dbReference type="AlphaFoldDB" id="A0A6A6ZTV6"/>
<name>A0A6A6ZTV6_9PLEO</name>
<evidence type="ECO:0000256" key="1">
    <source>
        <dbReference type="SAM" id="SignalP"/>
    </source>
</evidence>
<organism evidence="2 3">
    <name type="scientific">Ophiobolus disseminans</name>
    <dbReference type="NCBI Taxonomy" id="1469910"/>
    <lineage>
        <taxon>Eukaryota</taxon>
        <taxon>Fungi</taxon>
        <taxon>Dikarya</taxon>
        <taxon>Ascomycota</taxon>
        <taxon>Pezizomycotina</taxon>
        <taxon>Dothideomycetes</taxon>
        <taxon>Pleosporomycetidae</taxon>
        <taxon>Pleosporales</taxon>
        <taxon>Pleosporineae</taxon>
        <taxon>Phaeosphaeriaceae</taxon>
        <taxon>Ophiobolus</taxon>
    </lineage>
</organism>
<evidence type="ECO:0000313" key="3">
    <source>
        <dbReference type="Proteomes" id="UP000799424"/>
    </source>
</evidence>
<dbReference type="EMBL" id="MU006230">
    <property type="protein sequence ID" value="KAF2824246.1"/>
    <property type="molecule type" value="Genomic_DNA"/>
</dbReference>
<proteinExistence type="predicted"/>
<gene>
    <name evidence="2" type="ORF">CC86DRAFT_52442</name>
</gene>
<reference evidence="2" key="1">
    <citation type="journal article" date="2020" name="Stud. Mycol.">
        <title>101 Dothideomycetes genomes: a test case for predicting lifestyles and emergence of pathogens.</title>
        <authorList>
            <person name="Haridas S."/>
            <person name="Albert R."/>
            <person name="Binder M."/>
            <person name="Bloem J."/>
            <person name="Labutti K."/>
            <person name="Salamov A."/>
            <person name="Andreopoulos B."/>
            <person name="Baker S."/>
            <person name="Barry K."/>
            <person name="Bills G."/>
            <person name="Bluhm B."/>
            <person name="Cannon C."/>
            <person name="Castanera R."/>
            <person name="Culley D."/>
            <person name="Daum C."/>
            <person name="Ezra D."/>
            <person name="Gonzalez J."/>
            <person name="Henrissat B."/>
            <person name="Kuo A."/>
            <person name="Liang C."/>
            <person name="Lipzen A."/>
            <person name="Lutzoni F."/>
            <person name="Magnuson J."/>
            <person name="Mondo S."/>
            <person name="Nolan M."/>
            <person name="Ohm R."/>
            <person name="Pangilinan J."/>
            <person name="Park H.-J."/>
            <person name="Ramirez L."/>
            <person name="Alfaro M."/>
            <person name="Sun H."/>
            <person name="Tritt A."/>
            <person name="Yoshinaga Y."/>
            <person name="Zwiers L.-H."/>
            <person name="Turgeon B."/>
            <person name="Goodwin S."/>
            <person name="Spatafora J."/>
            <person name="Crous P."/>
            <person name="Grigoriev I."/>
        </authorList>
    </citation>
    <scope>NUCLEOTIDE SEQUENCE</scope>
    <source>
        <strain evidence="2">CBS 113818</strain>
    </source>
</reference>
<feature type="chain" id="PRO_5025622737" evidence="1">
    <location>
        <begin position="20"/>
        <end position="83"/>
    </location>
</feature>
<feature type="signal peptide" evidence="1">
    <location>
        <begin position="1"/>
        <end position="19"/>
    </location>
</feature>
<protein>
    <submittedName>
        <fullName evidence="2">Uncharacterized protein</fullName>
    </submittedName>
</protein>
<accession>A0A6A6ZTV6</accession>
<dbReference type="Proteomes" id="UP000799424">
    <property type="component" value="Unassembled WGS sequence"/>
</dbReference>
<keyword evidence="3" id="KW-1185">Reference proteome</keyword>